<organism evidence="1 2">
    <name type="scientific">Phytophthora cactorum</name>
    <dbReference type="NCBI Taxonomy" id="29920"/>
    <lineage>
        <taxon>Eukaryota</taxon>
        <taxon>Sar</taxon>
        <taxon>Stramenopiles</taxon>
        <taxon>Oomycota</taxon>
        <taxon>Peronosporomycetes</taxon>
        <taxon>Peronosporales</taxon>
        <taxon>Peronosporaceae</taxon>
        <taxon>Phytophthora</taxon>
    </lineage>
</organism>
<proteinExistence type="predicted"/>
<evidence type="ECO:0000313" key="2">
    <source>
        <dbReference type="Proteomes" id="UP000688947"/>
    </source>
</evidence>
<dbReference type="AlphaFoldDB" id="A0A8T1TU24"/>
<evidence type="ECO:0000313" key="1">
    <source>
        <dbReference type="EMBL" id="KAG6946228.1"/>
    </source>
</evidence>
<dbReference type="Proteomes" id="UP000688947">
    <property type="component" value="Unassembled WGS sequence"/>
</dbReference>
<accession>A0A8T1TU24</accession>
<name>A0A8T1TU24_9STRA</name>
<protein>
    <submittedName>
        <fullName evidence="1">Uncharacterized protein</fullName>
    </submittedName>
</protein>
<dbReference type="EMBL" id="JAENGZ010001790">
    <property type="protein sequence ID" value="KAG6946228.1"/>
    <property type="molecule type" value="Genomic_DNA"/>
</dbReference>
<reference evidence="1" key="1">
    <citation type="submission" date="2021-01" db="EMBL/GenBank/DDBJ databases">
        <title>Phytophthora aleatoria, a newly-described species from Pinus radiata is distinct from Phytophthora cactorum isolates based on comparative genomics.</title>
        <authorList>
            <person name="Mcdougal R."/>
            <person name="Panda P."/>
            <person name="Williams N."/>
            <person name="Studholme D.J."/>
        </authorList>
    </citation>
    <scope>NUCLEOTIDE SEQUENCE</scope>
    <source>
        <strain evidence="1">NZFS 3830</strain>
    </source>
</reference>
<dbReference type="OrthoDB" id="94679at2759"/>
<gene>
    <name evidence="1" type="ORF">JG687_00016830</name>
</gene>
<sequence length="75" mass="8579">MPGCTIRIRVVAAKLVLSISDSRHERFRTPMVEGELGIQFDSYNGAAVFGSGHDLEALDKKMPKYLRYRYLCMRI</sequence>
<comment type="caution">
    <text evidence="1">The sequence shown here is derived from an EMBL/GenBank/DDBJ whole genome shotgun (WGS) entry which is preliminary data.</text>
</comment>